<reference evidence="13 14" key="1">
    <citation type="submission" date="2018-03" db="EMBL/GenBank/DDBJ databases">
        <title>Bacillus urumqiensis sp. nov., a moderately haloalkaliphilic bacterium isolated from a salt lake.</title>
        <authorList>
            <person name="Zhao B."/>
            <person name="Liao Z."/>
        </authorList>
    </citation>
    <scope>NUCLEOTIDE SEQUENCE [LARGE SCALE GENOMIC DNA]</scope>
    <source>
        <strain evidence="13 14">BZ-SZ-XJ18</strain>
    </source>
</reference>
<name>A0A2P6MKG6_ALKUR</name>
<dbReference type="PIRSF" id="PIRSF016933">
    <property type="entry name" value="PrsW"/>
    <property type="match status" value="1"/>
</dbReference>
<accession>A0A2P6MKG6</accession>
<keyword evidence="9 11" id="KW-0472">Membrane</keyword>
<dbReference type="RefSeq" id="WP_105957828.1">
    <property type="nucleotide sequence ID" value="NZ_PVNS01000002.1"/>
</dbReference>
<dbReference type="NCBIfam" id="NF033739">
    <property type="entry name" value="intramemb_PrsW"/>
    <property type="match status" value="1"/>
</dbReference>
<evidence type="ECO:0000256" key="4">
    <source>
        <dbReference type="ARBA" id="ARBA00022475"/>
    </source>
</evidence>
<evidence type="ECO:0000313" key="13">
    <source>
        <dbReference type="EMBL" id="PRO66792.1"/>
    </source>
</evidence>
<dbReference type="PANTHER" id="PTHR36844">
    <property type="entry name" value="PROTEASE PRSW"/>
    <property type="match status" value="1"/>
</dbReference>
<feature type="transmembrane region" description="Helical" evidence="12">
    <location>
        <begin position="162"/>
        <end position="179"/>
    </location>
</feature>
<dbReference type="Proteomes" id="UP000243650">
    <property type="component" value="Unassembled WGS sequence"/>
</dbReference>
<evidence type="ECO:0000256" key="8">
    <source>
        <dbReference type="ARBA" id="ARBA00022989"/>
    </source>
</evidence>
<dbReference type="AlphaFoldDB" id="A0A2P6MKG6"/>
<dbReference type="EC" id="3.4.-.-" evidence="11"/>
<dbReference type="PANTHER" id="PTHR36844:SF1">
    <property type="entry name" value="PROTEASE PRSW"/>
    <property type="match status" value="1"/>
</dbReference>
<dbReference type="Pfam" id="PF13367">
    <property type="entry name" value="PrsW-protease"/>
    <property type="match status" value="1"/>
</dbReference>
<keyword evidence="7 11" id="KW-0378">Hydrolase</keyword>
<sequence>MISLLAAACAPAMGLLLFFYLRDELEPEPVHMVVRTYLFGALLAFPVMFIQYVFQVEGNWNGPLVEGLLQAALVEESAKWLIVLLTAYFHVHFNQRYDGIVYAGAVALGFATVENILYLSAEGLSTAFSRAFFPVSLHALMGVVMGYYLGAAKFSRRPAVPLILSLAIPVILHGIYNAAVLTGDLSQGLLFPFMLGLWMLGLWKVKRANQEQHREHRIS</sequence>
<dbReference type="InterPro" id="IPR023596">
    <property type="entry name" value="Peptidase_PrsW_arch/bac"/>
</dbReference>
<dbReference type="GO" id="GO:0005886">
    <property type="term" value="C:plasma membrane"/>
    <property type="evidence" value="ECO:0007669"/>
    <property type="project" value="UniProtKB-SubCell"/>
</dbReference>
<evidence type="ECO:0000256" key="2">
    <source>
        <dbReference type="ARBA" id="ARBA00009165"/>
    </source>
</evidence>
<keyword evidence="14" id="KW-1185">Reference proteome</keyword>
<keyword evidence="8 12" id="KW-1133">Transmembrane helix</keyword>
<evidence type="ECO:0000256" key="6">
    <source>
        <dbReference type="ARBA" id="ARBA00022692"/>
    </source>
</evidence>
<evidence type="ECO:0000256" key="10">
    <source>
        <dbReference type="ARBA" id="ARBA00030345"/>
    </source>
</evidence>
<dbReference type="OrthoDB" id="5504276at2"/>
<evidence type="ECO:0000256" key="9">
    <source>
        <dbReference type="ARBA" id="ARBA00023136"/>
    </source>
</evidence>
<keyword evidence="6 12" id="KW-0812">Transmembrane</keyword>
<protein>
    <recommendedName>
        <fullName evidence="3 11">Protease PrsW</fullName>
        <ecNumber evidence="11">3.4.-.-</ecNumber>
    </recommendedName>
    <alternativeName>
        <fullName evidence="10 11">Protease responsible for activating sigma-W</fullName>
    </alternativeName>
</protein>
<evidence type="ECO:0000256" key="11">
    <source>
        <dbReference type="PIRNR" id="PIRNR016933"/>
    </source>
</evidence>
<dbReference type="InterPro" id="IPR026898">
    <property type="entry name" value="PrsW"/>
</dbReference>
<evidence type="ECO:0000313" key="14">
    <source>
        <dbReference type="Proteomes" id="UP000243650"/>
    </source>
</evidence>
<feature type="transmembrane region" description="Helical" evidence="12">
    <location>
        <begin position="185"/>
        <end position="205"/>
    </location>
</feature>
<evidence type="ECO:0000256" key="1">
    <source>
        <dbReference type="ARBA" id="ARBA00004651"/>
    </source>
</evidence>
<comment type="similarity">
    <text evidence="2 11">Belongs to the protease PrsW family.</text>
</comment>
<keyword evidence="5 11" id="KW-0645">Protease</keyword>
<feature type="transmembrane region" description="Helical" evidence="12">
    <location>
        <begin position="131"/>
        <end position="150"/>
    </location>
</feature>
<comment type="subcellular location">
    <subcellularLocation>
        <location evidence="1">Cell membrane</location>
        <topology evidence="1">Multi-pass membrane protein</topology>
    </subcellularLocation>
</comment>
<proteinExistence type="inferred from homology"/>
<evidence type="ECO:0000256" key="5">
    <source>
        <dbReference type="ARBA" id="ARBA00022670"/>
    </source>
</evidence>
<feature type="transmembrane region" description="Helical" evidence="12">
    <location>
        <begin position="100"/>
        <end position="119"/>
    </location>
</feature>
<comment type="caution">
    <text evidence="13">The sequence shown here is derived from an EMBL/GenBank/DDBJ whole genome shotgun (WGS) entry which is preliminary data.</text>
</comment>
<evidence type="ECO:0000256" key="7">
    <source>
        <dbReference type="ARBA" id="ARBA00022801"/>
    </source>
</evidence>
<keyword evidence="4 11" id="KW-1003">Cell membrane</keyword>
<dbReference type="GO" id="GO:0008237">
    <property type="term" value="F:metallopeptidase activity"/>
    <property type="evidence" value="ECO:0007669"/>
    <property type="project" value="UniProtKB-KW"/>
</dbReference>
<dbReference type="EMBL" id="PVNS01000002">
    <property type="protein sequence ID" value="PRO66792.1"/>
    <property type="molecule type" value="Genomic_DNA"/>
</dbReference>
<organism evidence="13 14">
    <name type="scientific">Alkalicoccus urumqiensis</name>
    <name type="common">Bacillus urumqiensis</name>
    <dbReference type="NCBI Taxonomy" id="1548213"/>
    <lineage>
        <taxon>Bacteria</taxon>
        <taxon>Bacillati</taxon>
        <taxon>Bacillota</taxon>
        <taxon>Bacilli</taxon>
        <taxon>Bacillales</taxon>
        <taxon>Bacillaceae</taxon>
        <taxon>Alkalicoccus</taxon>
    </lineage>
</organism>
<feature type="transmembrane region" description="Helical" evidence="12">
    <location>
        <begin position="30"/>
        <end position="54"/>
    </location>
</feature>
<keyword evidence="13" id="KW-0482">Metalloprotease</keyword>
<evidence type="ECO:0000256" key="3">
    <source>
        <dbReference type="ARBA" id="ARBA00018997"/>
    </source>
</evidence>
<evidence type="ECO:0000256" key="12">
    <source>
        <dbReference type="SAM" id="Phobius"/>
    </source>
</evidence>
<dbReference type="GO" id="GO:0006508">
    <property type="term" value="P:proteolysis"/>
    <property type="evidence" value="ECO:0007669"/>
    <property type="project" value="UniProtKB-KW"/>
</dbReference>
<gene>
    <name evidence="13" type="ORF">C6I21_02395</name>
</gene>
<comment type="function">
    <text evidence="11">Involved in the degradation of specific anti-sigma factors.</text>
</comment>